<evidence type="ECO:0000313" key="3">
    <source>
        <dbReference type="EMBL" id="MTG98088.1"/>
    </source>
</evidence>
<comment type="caution">
    <text evidence="3">The sequence shown here is derived from an EMBL/GenBank/DDBJ whole genome shotgun (WGS) entry which is preliminary data.</text>
</comment>
<feature type="domain" description="Copper-binding protein MbnP-like" evidence="2">
    <location>
        <begin position="38"/>
        <end position="240"/>
    </location>
</feature>
<dbReference type="OrthoDB" id="1422031at2"/>
<dbReference type="InterPro" id="IPR046863">
    <property type="entry name" value="MbnP-like_dom"/>
</dbReference>
<evidence type="ECO:0000256" key="1">
    <source>
        <dbReference type="SAM" id="SignalP"/>
    </source>
</evidence>
<sequence length="267" mass="30642">MKKVYILLFAVIAFVFTSCSSDDNAVVEVPEEVLEGTNSVSFVFNHQMFGEDIVYDQYYKENSIGESLNITFLKYIVSNFVLIDEKGAEFTYKKDDSYFFVDSKTKDFKITLNNVPAGRYSKVKFGVGVDQEKYLRGMEDQQEFWDLCKEHDLIWGWITGYKFINCQGLFKTGGQDEEGFQLHIGSHGSKLDNYKEVLLKSPQHFVVSAKHKSTVHVDLEVSKLLDSTHKIALKESPYIMIDAVRAPKIMQNAQTMFNIRSIVIDKE</sequence>
<evidence type="ECO:0000259" key="2">
    <source>
        <dbReference type="Pfam" id="PF20243"/>
    </source>
</evidence>
<keyword evidence="1" id="KW-0732">Signal</keyword>
<keyword evidence="4" id="KW-1185">Reference proteome</keyword>
<feature type="signal peptide" evidence="1">
    <location>
        <begin position="1"/>
        <end position="21"/>
    </location>
</feature>
<dbReference type="RefSeq" id="WP_155092119.1">
    <property type="nucleotide sequence ID" value="NZ_CP102754.1"/>
</dbReference>
<dbReference type="Proteomes" id="UP000438760">
    <property type="component" value="Unassembled WGS sequence"/>
</dbReference>
<dbReference type="AlphaFoldDB" id="A0A6I3LHU3"/>
<organism evidence="3 4">
    <name type="scientific">Myroides albus</name>
    <dbReference type="NCBI Taxonomy" id="2562892"/>
    <lineage>
        <taxon>Bacteria</taxon>
        <taxon>Pseudomonadati</taxon>
        <taxon>Bacteroidota</taxon>
        <taxon>Flavobacteriia</taxon>
        <taxon>Flavobacteriales</taxon>
        <taxon>Flavobacteriaceae</taxon>
        <taxon>Myroides</taxon>
    </lineage>
</organism>
<accession>A0A6I3LHU3</accession>
<dbReference type="EMBL" id="WMJX01000013">
    <property type="protein sequence ID" value="MTG98088.1"/>
    <property type="molecule type" value="Genomic_DNA"/>
</dbReference>
<dbReference type="PROSITE" id="PS51257">
    <property type="entry name" value="PROKAR_LIPOPROTEIN"/>
    <property type="match status" value="1"/>
</dbReference>
<reference evidence="3 4" key="1">
    <citation type="submission" date="2019-11" db="EMBL/GenBank/DDBJ databases">
        <title>Genome of Strain BIT-d1.</title>
        <authorList>
            <person name="Yang Y."/>
        </authorList>
    </citation>
    <scope>NUCLEOTIDE SEQUENCE [LARGE SCALE GENOMIC DNA]</scope>
    <source>
        <strain evidence="3 4">BIT-d1</strain>
    </source>
</reference>
<feature type="chain" id="PRO_5026303076" description="Copper-binding protein MbnP-like domain-containing protein" evidence="1">
    <location>
        <begin position="22"/>
        <end position="267"/>
    </location>
</feature>
<name>A0A6I3LHU3_9FLAO</name>
<protein>
    <recommendedName>
        <fullName evidence="2">Copper-binding protein MbnP-like domain-containing protein</fullName>
    </recommendedName>
</protein>
<gene>
    <name evidence="3" type="ORF">GJV76_08085</name>
</gene>
<proteinExistence type="predicted"/>
<dbReference type="Pfam" id="PF20243">
    <property type="entry name" value="MbnP"/>
    <property type="match status" value="1"/>
</dbReference>
<evidence type="ECO:0000313" key="4">
    <source>
        <dbReference type="Proteomes" id="UP000438760"/>
    </source>
</evidence>